<accession>A0AAV4BLG2</accession>
<dbReference type="Proteomes" id="UP000735302">
    <property type="component" value="Unassembled WGS sequence"/>
</dbReference>
<name>A0AAV4BLG2_9GAST</name>
<organism evidence="2 3">
    <name type="scientific">Plakobranchus ocellatus</name>
    <dbReference type="NCBI Taxonomy" id="259542"/>
    <lineage>
        <taxon>Eukaryota</taxon>
        <taxon>Metazoa</taxon>
        <taxon>Spiralia</taxon>
        <taxon>Lophotrochozoa</taxon>
        <taxon>Mollusca</taxon>
        <taxon>Gastropoda</taxon>
        <taxon>Heterobranchia</taxon>
        <taxon>Euthyneura</taxon>
        <taxon>Panpulmonata</taxon>
        <taxon>Sacoglossa</taxon>
        <taxon>Placobranchoidea</taxon>
        <taxon>Plakobranchidae</taxon>
        <taxon>Plakobranchus</taxon>
    </lineage>
</organism>
<gene>
    <name evidence="2" type="ORF">PoB_004616800</name>
</gene>
<proteinExistence type="predicted"/>
<evidence type="ECO:0000256" key="1">
    <source>
        <dbReference type="SAM" id="MobiDB-lite"/>
    </source>
</evidence>
<evidence type="ECO:0000313" key="2">
    <source>
        <dbReference type="EMBL" id="GFO19663.1"/>
    </source>
</evidence>
<protein>
    <submittedName>
        <fullName evidence="2">Uncharacterized protein</fullName>
    </submittedName>
</protein>
<comment type="caution">
    <text evidence="2">The sequence shown here is derived from an EMBL/GenBank/DDBJ whole genome shotgun (WGS) entry which is preliminary data.</text>
</comment>
<sequence>MISGFQALHRGQGAGGAARSRDRRVPADILADSLATVPPTLRQTYDNSNINEYSQETNNHTTILLTFHNKVISGFQAKAPMAGLEPAYRRYHADHRAL</sequence>
<dbReference type="EMBL" id="BLXT01005078">
    <property type="protein sequence ID" value="GFO19663.1"/>
    <property type="molecule type" value="Genomic_DNA"/>
</dbReference>
<keyword evidence="3" id="KW-1185">Reference proteome</keyword>
<reference evidence="2 3" key="1">
    <citation type="journal article" date="2021" name="Elife">
        <title>Chloroplast acquisition without the gene transfer in kleptoplastic sea slugs, Plakobranchus ocellatus.</title>
        <authorList>
            <person name="Maeda T."/>
            <person name="Takahashi S."/>
            <person name="Yoshida T."/>
            <person name="Shimamura S."/>
            <person name="Takaki Y."/>
            <person name="Nagai Y."/>
            <person name="Toyoda A."/>
            <person name="Suzuki Y."/>
            <person name="Arimoto A."/>
            <person name="Ishii H."/>
            <person name="Satoh N."/>
            <person name="Nishiyama T."/>
            <person name="Hasebe M."/>
            <person name="Maruyama T."/>
            <person name="Minagawa J."/>
            <person name="Obokata J."/>
            <person name="Shigenobu S."/>
        </authorList>
    </citation>
    <scope>NUCLEOTIDE SEQUENCE [LARGE SCALE GENOMIC DNA]</scope>
</reference>
<feature type="region of interest" description="Disordered" evidence="1">
    <location>
        <begin position="1"/>
        <end position="22"/>
    </location>
</feature>
<evidence type="ECO:0000313" key="3">
    <source>
        <dbReference type="Proteomes" id="UP000735302"/>
    </source>
</evidence>
<dbReference type="AlphaFoldDB" id="A0AAV4BLG2"/>